<feature type="signal peptide" evidence="1">
    <location>
        <begin position="1"/>
        <end position="22"/>
    </location>
</feature>
<feature type="chain" id="PRO_5016571068" evidence="1">
    <location>
        <begin position="23"/>
        <end position="371"/>
    </location>
</feature>
<dbReference type="InterPro" id="IPR019861">
    <property type="entry name" value="PorP/SprF_Bacteroidetes"/>
</dbReference>
<proteinExistence type="predicted"/>
<dbReference type="NCBIfam" id="TIGR03519">
    <property type="entry name" value="T9SS_PorP_fam"/>
    <property type="match status" value="1"/>
</dbReference>
<reference evidence="2 3" key="1">
    <citation type="submission" date="2018-07" db="EMBL/GenBank/DDBJ databases">
        <title>Genomic Encyclopedia of Type Strains, Phase IV (KMG-IV): sequencing the most valuable type-strain genomes for metagenomic binning, comparative biology and taxonomic classification.</title>
        <authorList>
            <person name="Goeker M."/>
        </authorList>
    </citation>
    <scope>NUCLEOTIDE SEQUENCE [LARGE SCALE GENOMIC DNA]</scope>
    <source>
        <strain evidence="2 3">DSM 21410</strain>
    </source>
</reference>
<evidence type="ECO:0000313" key="3">
    <source>
        <dbReference type="Proteomes" id="UP000253517"/>
    </source>
</evidence>
<evidence type="ECO:0000313" key="2">
    <source>
        <dbReference type="EMBL" id="RCX02327.1"/>
    </source>
</evidence>
<gene>
    <name evidence="2" type="ORF">DES35_10487</name>
</gene>
<sequence>MKKKIWHLIILNTCILSLFTNAQNPVFSQILINKSYLNPAYAGYSGDLTFDMQSRIQWFRVPSYFLSNAFAINGGCNANRLGFSLQGLSDLRGEGFLQNHRITGAVSVNLPGYTSRKLKNKFLRDRKTIVSTGLAIGVGQRFLNWDRLLFTDQLDHYLGIVRNSSLVNPQNVVSNVIVDLSAGSRMKMEISDKGSNISAGFAMFHINRPVETFFYSENRLPIRYTGHVFLHLQTEKYVNNAQFLTIGWVGNYQQEMQTNIVLLMRDFNSGFMLGGGFRSERIYLLGKTIDSIVLQFNLRQGDVIINYSLDFTVSSLGVHRTFGTHELGISYLMSGYNMCGMFYKRNKRAKTDCFFLYDDLMKKSNFILIQP</sequence>
<dbReference type="RefSeq" id="WP_114366407.1">
    <property type="nucleotide sequence ID" value="NZ_BHZF01000006.1"/>
</dbReference>
<organism evidence="2 3">
    <name type="scientific">Schleiferia thermophila</name>
    <dbReference type="NCBI Taxonomy" id="884107"/>
    <lineage>
        <taxon>Bacteria</taxon>
        <taxon>Pseudomonadati</taxon>
        <taxon>Bacteroidota</taxon>
        <taxon>Flavobacteriia</taxon>
        <taxon>Flavobacteriales</taxon>
        <taxon>Schleiferiaceae</taxon>
        <taxon>Schleiferia</taxon>
    </lineage>
</organism>
<keyword evidence="3" id="KW-1185">Reference proteome</keyword>
<dbReference type="EMBL" id="QPJS01000004">
    <property type="protein sequence ID" value="RCX02327.1"/>
    <property type="molecule type" value="Genomic_DNA"/>
</dbReference>
<dbReference type="AlphaFoldDB" id="A0A369A2N6"/>
<comment type="caution">
    <text evidence="2">The sequence shown here is derived from an EMBL/GenBank/DDBJ whole genome shotgun (WGS) entry which is preliminary data.</text>
</comment>
<accession>A0A369A2N6</accession>
<name>A0A369A2N6_9FLAO</name>
<protein>
    <submittedName>
        <fullName evidence="2">Type IX secretion system PorP/SprF family membrane protein</fullName>
    </submittedName>
</protein>
<dbReference type="Pfam" id="PF11751">
    <property type="entry name" value="PorP_SprF"/>
    <property type="match status" value="1"/>
</dbReference>
<evidence type="ECO:0000256" key="1">
    <source>
        <dbReference type="SAM" id="SignalP"/>
    </source>
</evidence>
<keyword evidence="1" id="KW-0732">Signal</keyword>
<dbReference type="Proteomes" id="UP000253517">
    <property type="component" value="Unassembled WGS sequence"/>
</dbReference>